<feature type="transmembrane region" description="Helical" evidence="8">
    <location>
        <begin position="171"/>
        <end position="193"/>
    </location>
</feature>
<dbReference type="PROSITE" id="PS50850">
    <property type="entry name" value="MFS"/>
    <property type="match status" value="1"/>
</dbReference>
<dbReference type="RefSeq" id="WP_230217083.1">
    <property type="nucleotide sequence ID" value="NZ_JAJKFT010000004.1"/>
</dbReference>
<evidence type="ECO:0000256" key="7">
    <source>
        <dbReference type="ARBA" id="ARBA00023136"/>
    </source>
</evidence>
<feature type="transmembrane region" description="Helical" evidence="8">
    <location>
        <begin position="257"/>
        <end position="277"/>
    </location>
</feature>
<dbReference type="CDD" id="cd17320">
    <property type="entry name" value="MFS_MdfA_MDR_like"/>
    <property type="match status" value="1"/>
</dbReference>
<feature type="domain" description="Major facilitator superfamily (MFS) profile" evidence="9">
    <location>
        <begin position="17"/>
        <end position="404"/>
    </location>
</feature>
<keyword evidence="6 8" id="KW-1133">Transmembrane helix</keyword>
<dbReference type="Proteomes" id="UP001139103">
    <property type="component" value="Unassembled WGS sequence"/>
</dbReference>
<reference evidence="10" key="1">
    <citation type="submission" date="2021-11" db="EMBL/GenBank/DDBJ databases">
        <title>Genome sequence.</title>
        <authorList>
            <person name="Sun Q."/>
        </authorList>
    </citation>
    <scope>NUCLEOTIDE SEQUENCE</scope>
    <source>
        <strain evidence="10">JC732</strain>
    </source>
</reference>
<feature type="transmembrane region" description="Helical" evidence="8">
    <location>
        <begin position="85"/>
        <end position="107"/>
    </location>
</feature>
<feature type="transmembrane region" description="Helical" evidence="8">
    <location>
        <begin position="315"/>
        <end position="335"/>
    </location>
</feature>
<feature type="transmembrane region" description="Helical" evidence="8">
    <location>
        <begin position="379"/>
        <end position="400"/>
    </location>
</feature>
<dbReference type="AlphaFoldDB" id="A0A9X1MJB6"/>
<dbReference type="GO" id="GO:0042910">
    <property type="term" value="F:xenobiotic transmembrane transporter activity"/>
    <property type="evidence" value="ECO:0007669"/>
    <property type="project" value="InterPro"/>
</dbReference>
<keyword evidence="3" id="KW-0813">Transport</keyword>
<evidence type="ECO:0000313" key="11">
    <source>
        <dbReference type="Proteomes" id="UP001139103"/>
    </source>
</evidence>
<accession>A0A9X1MJB6</accession>
<evidence type="ECO:0000259" key="9">
    <source>
        <dbReference type="PROSITE" id="PS50850"/>
    </source>
</evidence>
<name>A0A9X1MJB6_9BACT</name>
<proteinExistence type="inferred from homology"/>
<keyword evidence="11" id="KW-1185">Reference proteome</keyword>
<dbReference type="InterPro" id="IPR011701">
    <property type="entry name" value="MFS"/>
</dbReference>
<dbReference type="GO" id="GO:0005886">
    <property type="term" value="C:plasma membrane"/>
    <property type="evidence" value="ECO:0007669"/>
    <property type="project" value="UniProtKB-SubCell"/>
</dbReference>
<dbReference type="FunFam" id="1.20.1720.10:FF:000005">
    <property type="entry name" value="Bcr/CflA family efflux transporter"/>
    <property type="match status" value="1"/>
</dbReference>
<keyword evidence="7 8" id="KW-0472">Membrane</keyword>
<feature type="transmembrane region" description="Helical" evidence="8">
    <location>
        <begin position="15"/>
        <end position="34"/>
    </location>
</feature>
<comment type="subcellular location">
    <subcellularLocation>
        <location evidence="1">Cell membrane</location>
        <topology evidence="1">Multi-pass membrane protein</topology>
    </subcellularLocation>
</comment>
<dbReference type="InterPro" id="IPR036259">
    <property type="entry name" value="MFS_trans_sf"/>
</dbReference>
<dbReference type="Pfam" id="PF07690">
    <property type="entry name" value="MFS_1"/>
    <property type="match status" value="1"/>
</dbReference>
<evidence type="ECO:0000313" key="10">
    <source>
        <dbReference type="EMBL" id="MCC9628118.1"/>
    </source>
</evidence>
<dbReference type="EMBL" id="JAJKFT010000004">
    <property type="protein sequence ID" value="MCC9628118.1"/>
    <property type="molecule type" value="Genomic_DNA"/>
</dbReference>
<dbReference type="NCBIfam" id="TIGR00710">
    <property type="entry name" value="efflux_Bcr_CflA"/>
    <property type="match status" value="1"/>
</dbReference>
<feature type="transmembrane region" description="Helical" evidence="8">
    <location>
        <begin position="54"/>
        <end position="73"/>
    </location>
</feature>
<keyword evidence="5 8" id="KW-0812">Transmembrane</keyword>
<dbReference type="PANTHER" id="PTHR23502">
    <property type="entry name" value="MAJOR FACILITATOR SUPERFAMILY"/>
    <property type="match status" value="1"/>
</dbReference>
<dbReference type="Gene3D" id="1.20.1720.10">
    <property type="entry name" value="Multidrug resistance protein D"/>
    <property type="match status" value="1"/>
</dbReference>
<evidence type="ECO:0000256" key="3">
    <source>
        <dbReference type="ARBA" id="ARBA00022448"/>
    </source>
</evidence>
<evidence type="ECO:0000256" key="1">
    <source>
        <dbReference type="ARBA" id="ARBA00004651"/>
    </source>
</evidence>
<evidence type="ECO:0000256" key="6">
    <source>
        <dbReference type="ARBA" id="ARBA00022989"/>
    </source>
</evidence>
<evidence type="ECO:0000256" key="4">
    <source>
        <dbReference type="ARBA" id="ARBA00022475"/>
    </source>
</evidence>
<gene>
    <name evidence="10" type="ORF">LOC68_06900</name>
</gene>
<feature type="transmembrane region" description="Helical" evidence="8">
    <location>
        <begin position="113"/>
        <end position="131"/>
    </location>
</feature>
<comment type="similarity">
    <text evidence="2">Belongs to the major facilitator superfamily. Bcr/CmlA family.</text>
</comment>
<protein>
    <submittedName>
        <fullName evidence="10">Multidrug effflux MFS transporter</fullName>
    </submittedName>
</protein>
<dbReference type="SUPFAM" id="SSF103473">
    <property type="entry name" value="MFS general substrate transporter"/>
    <property type="match status" value="1"/>
</dbReference>
<sequence>MTKNEMRSEVDQQRAPLMLAVILGGLCAIGPLAIDMYMPGFPQMAAEFSVDAGAIQFSLTTFFAGLMFGQLLCGPLSDKYGRKPLIFGGLSLFVLSAFGCAAASDAATLNTFRFFQGLGGSIGMVMAFAVTRDLYTGLAAARLMSLTVMLVSVAPIIAPMLGSMVVNFSSWRIIFCLLGLFGGALIGLTAWKLPETHNPELRRSGKLSDGLVHYGTLLRSRQFLPLVLASSAVQGGMFAYLSASSSVYMTTLGLSPLQYSMAFGLNAFGLMIAAKFAPDLIRRFNPHRLLWTMLLIDLVAGLLLTILSLTGQTSLVPVAVLLFTIVAANGVIMPLTSMMALDSFGHISGTAAALMGAMRFAAGAIASGVTAAFSDGTPLSMSIVMAVCSFSAIVIAATTLPKHEEAPETPTMELASEEAA</sequence>
<dbReference type="PANTHER" id="PTHR23502:SF132">
    <property type="entry name" value="POLYAMINE TRANSPORTER 2-RELATED"/>
    <property type="match status" value="1"/>
</dbReference>
<feature type="transmembrane region" description="Helical" evidence="8">
    <location>
        <begin position="347"/>
        <end position="373"/>
    </location>
</feature>
<organism evidence="10 11">
    <name type="scientific">Blastopirellula sediminis</name>
    <dbReference type="NCBI Taxonomy" id="2894196"/>
    <lineage>
        <taxon>Bacteria</taxon>
        <taxon>Pseudomonadati</taxon>
        <taxon>Planctomycetota</taxon>
        <taxon>Planctomycetia</taxon>
        <taxon>Pirellulales</taxon>
        <taxon>Pirellulaceae</taxon>
        <taxon>Blastopirellula</taxon>
    </lineage>
</organism>
<feature type="transmembrane region" description="Helical" evidence="8">
    <location>
        <begin position="143"/>
        <end position="165"/>
    </location>
</feature>
<evidence type="ECO:0000256" key="5">
    <source>
        <dbReference type="ARBA" id="ARBA00022692"/>
    </source>
</evidence>
<evidence type="ECO:0000256" key="8">
    <source>
        <dbReference type="SAM" id="Phobius"/>
    </source>
</evidence>
<evidence type="ECO:0000256" key="2">
    <source>
        <dbReference type="ARBA" id="ARBA00006236"/>
    </source>
</evidence>
<dbReference type="InterPro" id="IPR020846">
    <property type="entry name" value="MFS_dom"/>
</dbReference>
<dbReference type="GO" id="GO:1990961">
    <property type="term" value="P:xenobiotic detoxification by transmembrane export across the plasma membrane"/>
    <property type="evidence" value="ECO:0007669"/>
    <property type="project" value="InterPro"/>
</dbReference>
<comment type="caution">
    <text evidence="10">The sequence shown here is derived from an EMBL/GenBank/DDBJ whole genome shotgun (WGS) entry which is preliminary data.</text>
</comment>
<keyword evidence="4" id="KW-1003">Cell membrane</keyword>
<feature type="transmembrane region" description="Helical" evidence="8">
    <location>
        <begin position="289"/>
        <end position="309"/>
    </location>
</feature>
<dbReference type="InterPro" id="IPR004812">
    <property type="entry name" value="Efflux_drug-R_Bcr/CmlA"/>
</dbReference>